<evidence type="ECO:0000256" key="2">
    <source>
        <dbReference type="ARBA" id="ARBA00010944"/>
    </source>
</evidence>
<comment type="catalytic activity">
    <reaction evidence="5 6">
        <text>dTDP-beta-L-rhamnose + NADP(+) = dTDP-4-dehydro-beta-L-rhamnose + NADPH + H(+)</text>
        <dbReference type="Rhea" id="RHEA:21796"/>
        <dbReference type="ChEBI" id="CHEBI:15378"/>
        <dbReference type="ChEBI" id="CHEBI:57510"/>
        <dbReference type="ChEBI" id="CHEBI:57783"/>
        <dbReference type="ChEBI" id="CHEBI:58349"/>
        <dbReference type="ChEBI" id="CHEBI:62830"/>
        <dbReference type="EC" id="1.1.1.133"/>
    </reaction>
</comment>
<dbReference type="PANTHER" id="PTHR10491">
    <property type="entry name" value="DTDP-4-DEHYDRORHAMNOSE REDUCTASE"/>
    <property type="match status" value="1"/>
</dbReference>
<organism evidence="8 9">
    <name type="scientific">Deefgea salmonis</name>
    <dbReference type="NCBI Taxonomy" id="2875502"/>
    <lineage>
        <taxon>Bacteria</taxon>
        <taxon>Pseudomonadati</taxon>
        <taxon>Pseudomonadota</taxon>
        <taxon>Betaproteobacteria</taxon>
        <taxon>Neisseriales</taxon>
        <taxon>Chitinibacteraceae</taxon>
        <taxon>Deefgea</taxon>
    </lineage>
</organism>
<sequence>MTTPQSPLPTPRILLTGKNGQVGFELQRSLAVLGEVIALDRNDCDLANPDAIRAVVQRIRPDIIVNPAAHTAVDRAESEVELATLLNTTAPQVFAEEAAKLGALLVHYSTDYVFDGSKDGAYLEDDVTNPQSVYGKTKLAGEEAIRASGCRHLIFRTSWVFGAHGANFLKTMLRLMQQRDALSVVADQIGAPTSASLIADVTAHAIRQVMDSGWGVGSGDLGVAGSAASSFPNPQFPIPDLYGTYHLVASGETSWHGYASLINKIATEQGYTLKIAGEAIKAIPASDYPVPAPRPANSRLNTQKLQSTFGVVLPDWQVGVQQVMTQLMAMK</sequence>
<comment type="cofactor">
    <cofactor evidence="6">
        <name>Mg(2+)</name>
        <dbReference type="ChEBI" id="CHEBI:18420"/>
    </cofactor>
    <text evidence="6">Binds 1 Mg(2+) ion per monomer.</text>
</comment>
<dbReference type="InterPro" id="IPR005913">
    <property type="entry name" value="dTDP_dehydrorham_reduct"/>
</dbReference>
<comment type="pathway">
    <text evidence="1 6">Carbohydrate biosynthesis; dTDP-L-rhamnose biosynthesis.</text>
</comment>
<dbReference type="EC" id="1.1.1.133" evidence="3 6"/>
<dbReference type="GO" id="GO:0008831">
    <property type="term" value="F:dTDP-4-dehydrorhamnose reductase activity"/>
    <property type="evidence" value="ECO:0007669"/>
    <property type="project" value="UniProtKB-EC"/>
</dbReference>
<keyword evidence="6" id="KW-0521">NADP</keyword>
<evidence type="ECO:0000256" key="6">
    <source>
        <dbReference type="RuleBase" id="RU364082"/>
    </source>
</evidence>
<dbReference type="CDD" id="cd05254">
    <property type="entry name" value="dTDP_HR_like_SDR_e"/>
    <property type="match status" value="1"/>
</dbReference>
<dbReference type="InterPro" id="IPR029903">
    <property type="entry name" value="RmlD-like-bd"/>
</dbReference>
<dbReference type="InterPro" id="IPR036291">
    <property type="entry name" value="NAD(P)-bd_dom_sf"/>
</dbReference>
<feature type="domain" description="RmlD-like substrate binding" evidence="7">
    <location>
        <begin position="240"/>
        <end position="327"/>
    </location>
</feature>
<dbReference type="PANTHER" id="PTHR10491:SF4">
    <property type="entry name" value="METHIONINE ADENOSYLTRANSFERASE 2 SUBUNIT BETA"/>
    <property type="match status" value="1"/>
</dbReference>
<evidence type="ECO:0000256" key="4">
    <source>
        <dbReference type="ARBA" id="ARBA00017099"/>
    </source>
</evidence>
<accession>A0ABS8BK69</accession>
<keyword evidence="6 8" id="KW-0560">Oxidoreductase</keyword>
<evidence type="ECO:0000313" key="8">
    <source>
        <dbReference type="EMBL" id="MCB5196125.1"/>
    </source>
</evidence>
<dbReference type="NCBIfam" id="TIGR01214">
    <property type="entry name" value="rmlD"/>
    <property type="match status" value="1"/>
</dbReference>
<reference evidence="8 9" key="1">
    <citation type="submission" date="2021-10" db="EMBL/GenBank/DDBJ databases">
        <authorList>
            <person name="Chen M."/>
        </authorList>
    </citation>
    <scope>NUCLEOTIDE SEQUENCE [LARGE SCALE GENOMIC DNA]</scope>
    <source>
        <strain evidence="8 9">H3-26</strain>
    </source>
</reference>
<feature type="domain" description="RmlD-like substrate binding" evidence="7">
    <location>
        <begin position="12"/>
        <end position="211"/>
    </location>
</feature>
<dbReference type="Proteomes" id="UP001198034">
    <property type="component" value="Unassembled WGS sequence"/>
</dbReference>
<proteinExistence type="inferred from homology"/>
<dbReference type="RefSeq" id="WP_226763899.1">
    <property type="nucleotide sequence ID" value="NZ_JAJAWG010000003.1"/>
</dbReference>
<protein>
    <recommendedName>
        <fullName evidence="4 6">dTDP-4-dehydrorhamnose reductase</fullName>
        <ecNumber evidence="3 6">1.1.1.133</ecNumber>
    </recommendedName>
</protein>
<evidence type="ECO:0000256" key="3">
    <source>
        <dbReference type="ARBA" id="ARBA00012929"/>
    </source>
</evidence>
<comment type="caution">
    <text evidence="8">The sequence shown here is derived from an EMBL/GenBank/DDBJ whole genome shotgun (WGS) entry which is preliminary data.</text>
</comment>
<dbReference type="SUPFAM" id="SSF51735">
    <property type="entry name" value="NAD(P)-binding Rossmann-fold domains"/>
    <property type="match status" value="1"/>
</dbReference>
<dbReference type="Gene3D" id="3.90.25.10">
    <property type="entry name" value="UDP-galactose 4-epimerase, domain 1"/>
    <property type="match status" value="1"/>
</dbReference>
<dbReference type="EMBL" id="JAJAWG010000003">
    <property type="protein sequence ID" value="MCB5196125.1"/>
    <property type="molecule type" value="Genomic_DNA"/>
</dbReference>
<keyword evidence="9" id="KW-1185">Reference proteome</keyword>
<comment type="similarity">
    <text evidence="2 6">Belongs to the dTDP-4-dehydrorhamnose reductase family.</text>
</comment>
<dbReference type="Gene3D" id="3.40.50.720">
    <property type="entry name" value="NAD(P)-binding Rossmann-like Domain"/>
    <property type="match status" value="1"/>
</dbReference>
<gene>
    <name evidence="8" type="primary">rfbD</name>
    <name evidence="8" type="ORF">LG219_07500</name>
</gene>
<name>A0ABS8BK69_9NEIS</name>
<comment type="function">
    <text evidence="6">Catalyzes the reduction of dTDP-6-deoxy-L-lyxo-4-hexulose to yield dTDP-L-rhamnose.</text>
</comment>
<evidence type="ECO:0000259" key="7">
    <source>
        <dbReference type="Pfam" id="PF04321"/>
    </source>
</evidence>
<dbReference type="Pfam" id="PF04321">
    <property type="entry name" value="RmlD_sub_bind"/>
    <property type="match status" value="2"/>
</dbReference>
<evidence type="ECO:0000256" key="5">
    <source>
        <dbReference type="ARBA" id="ARBA00048200"/>
    </source>
</evidence>
<evidence type="ECO:0000256" key="1">
    <source>
        <dbReference type="ARBA" id="ARBA00004781"/>
    </source>
</evidence>
<evidence type="ECO:0000313" key="9">
    <source>
        <dbReference type="Proteomes" id="UP001198034"/>
    </source>
</evidence>